<dbReference type="EMBL" id="JAYMGO010000005">
    <property type="protein sequence ID" value="KAL1273528.1"/>
    <property type="molecule type" value="Genomic_DNA"/>
</dbReference>
<gene>
    <name evidence="2" type="ORF">QQF64_026342</name>
</gene>
<dbReference type="Proteomes" id="UP001558613">
    <property type="component" value="Unassembled WGS sequence"/>
</dbReference>
<sequence>MFSVCLKCSVSFSTGRITVGAGRASIGGRGFRVNGGAGRVVAKRWVTRVGSAEISTRHSRVTHGSHADSDRWGARVNDRGRPTRSAAL</sequence>
<evidence type="ECO:0000256" key="1">
    <source>
        <dbReference type="SAM" id="MobiDB-lite"/>
    </source>
</evidence>
<protein>
    <submittedName>
        <fullName evidence="2">Uncharacterized protein</fullName>
    </submittedName>
</protein>
<evidence type="ECO:0000313" key="2">
    <source>
        <dbReference type="EMBL" id="KAL1273528.1"/>
    </source>
</evidence>
<accession>A0ABR3N9A2</accession>
<keyword evidence="3" id="KW-1185">Reference proteome</keyword>
<feature type="region of interest" description="Disordered" evidence="1">
    <location>
        <begin position="53"/>
        <end position="88"/>
    </location>
</feature>
<name>A0ABR3N9A2_9TELE</name>
<reference evidence="2 3" key="1">
    <citation type="submission" date="2023-09" db="EMBL/GenBank/DDBJ databases">
        <authorList>
            <person name="Wang M."/>
        </authorList>
    </citation>
    <scope>NUCLEOTIDE SEQUENCE [LARGE SCALE GENOMIC DNA]</scope>
    <source>
        <strain evidence="2">GT-2023</strain>
        <tissue evidence="2">Liver</tissue>
    </source>
</reference>
<comment type="caution">
    <text evidence="2">The sequence shown here is derived from an EMBL/GenBank/DDBJ whole genome shotgun (WGS) entry which is preliminary data.</text>
</comment>
<proteinExistence type="predicted"/>
<evidence type="ECO:0000313" key="3">
    <source>
        <dbReference type="Proteomes" id="UP001558613"/>
    </source>
</evidence>
<organism evidence="2 3">
    <name type="scientific">Cirrhinus molitorella</name>
    <name type="common">mud carp</name>
    <dbReference type="NCBI Taxonomy" id="172907"/>
    <lineage>
        <taxon>Eukaryota</taxon>
        <taxon>Metazoa</taxon>
        <taxon>Chordata</taxon>
        <taxon>Craniata</taxon>
        <taxon>Vertebrata</taxon>
        <taxon>Euteleostomi</taxon>
        <taxon>Actinopterygii</taxon>
        <taxon>Neopterygii</taxon>
        <taxon>Teleostei</taxon>
        <taxon>Ostariophysi</taxon>
        <taxon>Cypriniformes</taxon>
        <taxon>Cyprinidae</taxon>
        <taxon>Labeoninae</taxon>
        <taxon>Labeonini</taxon>
        <taxon>Cirrhinus</taxon>
    </lineage>
</organism>
<feature type="compositionally biased region" description="Basic and acidic residues" evidence="1">
    <location>
        <begin position="65"/>
        <end position="81"/>
    </location>
</feature>